<proteinExistence type="predicted"/>
<dbReference type="Gene3D" id="1.20.1250.20">
    <property type="entry name" value="MFS general substrate transporter like domains"/>
    <property type="match status" value="2"/>
</dbReference>
<evidence type="ECO:0000313" key="9">
    <source>
        <dbReference type="Proteomes" id="UP001396898"/>
    </source>
</evidence>
<dbReference type="SUPFAM" id="SSF103473">
    <property type="entry name" value="MFS general substrate transporter"/>
    <property type="match status" value="2"/>
</dbReference>
<feature type="transmembrane region" description="Helical" evidence="7">
    <location>
        <begin position="95"/>
        <end position="115"/>
    </location>
</feature>
<feature type="compositionally biased region" description="Basic and acidic residues" evidence="6">
    <location>
        <begin position="11"/>
        <end position="20"/>
    </location>
</feature>
<comment type="subcellular location">
    <subcellularLocation>
        <location evidence="1">Membrane</location>
        <topology evidence="1">Multi-pass membrane protein</topology>
    </subcellularLocation>
</comment>
<feature type="transmembrane region" description="Helical" evidence="7">
    <location>
        <begin position="47"/>
        <end position="63"/>
    </location>
</feature>
<evidence type="ECO:0000256" key="4">
    <source>
        <dbReference type="ARBA" id="ARBA00022989"/>
    </source>
</evidence>
<evidence type="ECO:0000256" key="7">
    <source>
        <dbReference type="SAM" id="Phobius"/>
    </source>
</evidence>
<feature type="transmembrane region" description="Helical" evidence="7">
    <location>
        <begin position="484"/>
        <end position="504"/>
    </location>
</feature>
<keyword evidence="3 7" id="KW-0812">Transmembrane</keyword>
<reference evidence="8 9" key="1">
    <citation type="submission" date="2023-01" db="EMBL/GenBank/DDBJ databases">
        <title>Analysis of 21 Apiospora genomes using comparative genomics revels a genus with tremendous synthesis potential of carbohydrate active enzymes and secondary metabolites.</title>
        <authorList>
            <person name="Sorensen T."/>
        </authorList>
    </citation>
    <scope>NUCLEOTIDE SEQUENCE [LARGE SCALE GENOMIC DNA]</scope>
    <source>
        <strain evidence="8 9">CBS 20057</strain>
    </source>
</reference>
<sequence length="533" mass="58608">MDAMQNAIANADRKPSEKSNHSVRSSGDAVVLEADVALDKRLLWKRDAVLVPIMGVLYTLLFLDRTNIANARALGIGSPTGLEASLGMPSNGYNIALVIFYIPFVLAEVPANLLLNQNKIRPGLFLGGQMALLGPELTRLPNPGLLGVCQGLTNSYGGLLAVRFLMGTFEASLPAGATYMISMYYTKREAALRFAWFFNFALAGPLFSGLLAYAIQNLEGTGGYAGWRWVFIIEGCKLSRVVPEGVGWGLARLTLSPFAVMTIVIAVPVIIFCPNFPHQAQSWFLKPAERERVLVQLEASRGVETRGSASDQVSIWKVLVDWRIHLFTLCFFCCDITAASVSAFSPTILTELGWTNTVAQLMTMPVWASGIISSFLVTWLASRLDARTPFVLGAILLQLVGWIIMRVYVPKAGVRYLALFLMSIGTFPQMPILMGWLSANLRGHKYLAVGMAWMIGFGNCANFVSSNVFIKDEAPRYATGFTTGLVFTIIGFVLVSSVCVLLVMKNRKREHLRSRMTAAERDGHDEVYFKFVL</sequence>
<protein>
    <submittedName>
        <fullName evidence="8">MFS general substrate transporter</fullName>
    </submittedName>
</protein>
<comment type="caution">
    <text evidence="8">The sequence shown here is derived from an EMBL/GenBank/DDBJ whole genome shotgun (WGS) entry which is preliminary data.</text>
</comment>
<dbReference type="InterPro" id="IPR036259">
    <property type="entry name" value="MFS_trans_sf"/>
</dbReference>
<feature type="transmembrane region" description="Helical" evidence="7">
    <location>
        <begin position="190"/>
        <end position="215"/>
    </location>
</feature>
<evidence type="ECO:0000256" key="2">
    <source>
        <dbReference type="ARBA" id="ARBA00022448"/>
    </source>
</evidence>
<keyword evidence="4 7" id="KW-1133">Transmembrane helix</keyword>
<dbReference type="PANTHER" id="PTHR43791:SF54">
    <property type="entry name" value="MAJOR FACILITATOR SUPERFAMILY (MFS) PROFILE DOMAIN-CONTAINING PROTEIN-RELATED"/>
    <property type="match status" value="1"/>
</dbReference>
<feature type="transmembrane region" description="Helical" evidence="7">
    <location>
        <begin position="389"/>
        <end position="408"/>
    </location>
</feature>
<accession>A0ABR1S893</accession>
<feature type="transmembrane region" description="Helical" evidence="7">
    <location>
        <begin position="364"/>
        <end position="382"/>
    </location>
</feature>
<dbReference type="EMBL" id="JAQQWI010000007">
    <property type="protein sequence ID" value="KAK8027237.1"/>
    <property type="molecule type" value="Genomic_DNA"/>
</dbReference>
<keyword evidence="5 7" id="KW-0472">Membrane</keyword>
<feature type="transmembrane region" description="Helical" evidence="7">
    <location>
        <begin position="446"/>
        <end position="464"/>
    </location>
</feature>
<feature type="transmembrane region" description="Helical" evidence="7">
    <location>
        <begin position="324"/>
        <end position="344"/>
    </location>
</feature>
<evidence type="ECO:0000256" key="3">
    <source>
        <dbReference type="ARBA" id="ARBA00022692"/>
    </source>
</evidence>
<dbReference type="InterPro" id="IPR011701">
    <property type="entry name" value="MFS"/>
</dbReference>
<feature type="transmembrane region" description="Helical" evidence="7">
    <location>
        <begin position="414"/>
        <end position="434"/>
    </location>
</feature>
<keyword evidence="9" id="KW-1185">Reference proteome</keyword>
<evidence type="ECO:0000313" key="8">
    <source>
        <dbReference type="EMBL" id="KAK8027237.1"/>
    </source>
</evidence>
<keyword evidence="2" id="KW-0813">Transport</keyword>
<name>A0ABR1S893_9PEZI</name>
<dbReference type="PANTHER" id="PTHR43791">
    <property type="entry name" value="PERMEASE-RELATED"/>
    <property type="match status" value="1"/>
</dbReference>
<feature type="transmembrane region" description="Helical" evidence="7">
    <location>
        <begin position="258"/>
        <end position="276"/>
    </location>
</feature>
<evidence type="ECO:0000256" key="6">
    <source>
        <dbReference type="SAM" id="MobiDB-lite"/>
    </source>
</evidence>
<feature type="region of interest" description="Disordered" evidence="6">
    <location>
        <begin position="1"/>
        <end position="24"/>
    </location>
</feature>
<evidence type="ECO:0000256" key="5">
    <source>
        <dbReference type="ARBA" id="ARBA00023136"/>
    </source>
</evidence>
<dbReference type="Proteomes" id="UP001396898">
    <property type="component" value="Unassembled WGS sequence"/>
</dbReference>
<organism evidence="8 9">
    <name type="scientific">Apiospora marii</name>
    <dbReference type="NCBI Taxonomy" id="335849"/>
    <lineage>
        <taxon>Eukaryota</taxon>
        <taxon>Fungi</taxon>
        <taxon>Dikarya</taxon>
        <taxon>Ascomycota</taxon>
        <taxon>Pezizomycotina</taxon>
        <taxon>Sordariomycetes</taxon>
        <taxon>Xylariomycetidae</taxon>
        <taxon>Amphisphaeriales</taxon>
        <taxon>Apiosporaceae</taxon>
        <taxon>Apiospora</taxon>
    </lineage>
</organism>
<evidence type="ECO:0000256" key="1">
    <source>
        <dbReference type="ARBA" id="ARBA00004141"/>
    </source>
</evidence>
<gene>
    <name evidence="8" type="ORF">PG991_004293</name>
</gene>
<dbReference type="Pfam" id="PF07690">
    <property type="entry name" value="MFS_1"/>
    <property type="match status" value="1"/>
</dbReference>